<gene>
    <name evidence="16" type="ORF">COMA1_11544</name>
</gene>
<keyword evidence="4" id="KW-1003">Cell membrane</keyword>
<evidence type="ECO:0000256" key="2">
    <source>
        <dbReference type="ARBA" id="ARBA00004651"/>
    </source>
</evidence>
<feature type="transmembrane region" description="Helical" evidence="14">
    <location>
        <begin position="38"/>
        <end position="54"/>
    </location>
</feature>
<dbReference type="SMART" id="SM00387">
    <property type="entry name" value="HATPase_c"/>
    <property type="match status" value="1"/>
</dbReference>
<dbReference type="PRINTS" id="PR00344">
    <property type="entry name" value="BCTRLSENSOR"/>
</dbReference>
<evidence type="ECO:0000256" key="7">
    <source>
        <dbReference type="ARBA" id="ARBA00022692"/>
    </source>
</evidence>
<keyword evidence="5" id="KW-0597">Phosphoprotein</keyword>
<accession>A0A0S4LC10</accession>
<dbReference type="InterPro" id="IPR004358">
    <property type="entry name" value="Sig_transdc_His_kin-like_C"/>
</dbReference>
<proteinExistence type="predicted"/>
<dbReference type="CDD" id="cd16922">
    <property type="entry name" value="HATPase_EvgS-ArcB-TorS-like"/>
    <property type="match status" value="1"/>
</dbReference>
<evidence type="ECO:0000256" key="3">
    <source>
        <dbReference type="ARBA" id="ARBA00012438"/>
    </source>
</evidence>
<evidence type="ECO:0000256" key="10">
    <source>
        <dbReference type="ARBA" id="ARBA00022840"/>
    </source>
</evidence>
<dbReference type="CDD" id="cd00082">
    <property type="entry name" value="HisKA"/>
    <property type="match status" value="1"/>
</dbReference>
<keyword evidence="9 16" id="KW-0418">Kinase</keyword>
<dbReference type="GO" id="GO:0005886">
    <property type="term" value="C:plasma membrane"/>
    <property type="evidence" value="ECO:0007669"/>
    <property type="project" value="UniProtKB-SubCell"/>
</dbReference>
<dbReference type="PROSITE" id="PS50109">
    <property type="entry name" value="HIS_KIN"/>
    <property type="match status" value="1"/>
</dbReference>
<name>A0A0S4LC10_9BACT</name>
<dbReference type="OrthoDB" id="229369at2"/>
<dbReference type="InterPro" id="IPR036890">
    <property type="entry name" value="HATPase_C_sf"/>
</dbReference>
<protein>
    <recommendedName>
        <fullName evidence="3">histidine kinase</fullName>
        <ecNumber evidence="3">2.7.13.3</ecNumber>
    </recommendedName>
</protein>
<dbReference type="Gene3D" id="3.30.565.10">
    <property type="entry name" value="Histidine kinase-like ATPase, C-terminal domain"/>
    <property type="match status" value="1"/>
</dbReference>
<dbReference type="Pfam" id="PF02518">
    <property type="entry name" value="HATPase_c"/>
    <property type="match status" value="1"/>
</dbReference>
<dbReference type="InterPro" id="IPR003661">
    <property type="entry name" value="HisK_dim/P_dom"/>
</dbReference>
<evidence type="ECO:0000313" key="17">
    <source>
        <dbReference type="Proteomes" id="UP000199032"/>
    </source>
</evidence>
<dbReference type="InterPro" id="IPR003594">
    <property type="entry name" value="HATPase_dom"/>
</dbReference>
<sequence length="455" mass="49318">MGQVVTPLALSGYTRQFWEALPRGDSLETVEWARRHRGIVWLLGSHAVGVPLFSLMTGLYVWPGFIGGGLLAACAILALTPSLGARFRAALATGGLILASTLLVHLSGGYIESHFHFFVMMAVIVLYQDWVPFLLALISIVIDHGIIGTLAPTMVYNHFGAQYHPWIWALIHGGFIVAECAALLVYWRVNETVQGDLYKEKERAEAASKAKSQFLANMSHEIRTPMNGVLGMAELLSHTPLTEKQRRYVDQIRGSGDDLLHIINDILDFSKIEAGKITLERKPFNLAVVVHEIVESFRARAQGKGLTLSCRTEEGIQANVVGDVYRFRQVLTNLIGNAIKFTDAGTISVTLQGSRCTAGSFQIVVQDSGVGISQEAQAALFAEFSQVDGSSTRKHGGTGLGLAISKRLVELMQGSIGVESAPGTGSRFWFTVQFAEEGMDGSVMDHDSGSGEIAA</sequence>
<comment type="catalytic activity">
    <reaction evidence="1">
        <text>ATP + protein L-histidine = ADP + protein N-phospho-L-histidine.</text>
        <dbReference type="EC" id="2.7.13.3"/>
    </reaction>
</comment>
<dbReference type="SMART" id="SM00388">
    <property type="entry name" value="HisKA"/>
    <property type="match status" value="1"/>
</dbReference>
<evidence type="ECO:0000256" key="4">
    <source>
        <dbReference type="ARBA" id="ARBA00022475"/>
    </source>
</evidence>
<reference evidence="16 17" key="1">
    <citation type="submission" date="2015-10" db="EMBL/GenBank/DDBJ databases">
        <authorList>
            <person name="Gilbert D.G."/>
        </authorList>
    </citation>
    <scope>NUCLEOTIDE SEQUENCE [LARGE SCALE GENOMIC DNA]</scope>
    <source>
        <strain evidence="16">COMA1</strain>
    </source>
</reference>
<keyword evidence="7 14" id="KW-0812">Transmembrane</keyword>
<dbReference type="EC" id="2.7.13.3" evidence="3"/>
<feature type="transmembrane region" description="Helical" evidence="14">
    <location>
        <begin position="91"/>
        <end position="111"/>
    </location>
</feature>
<dbReference type="FunFam" id="3.30.565.10:FF:000010">
    <property type="entry name" value="Sensor histidine kinase RcsC"/>
    <property type="match status" value="1"/>
</dbReference>
<evidence type="ECO:0000256" key="13">
    <source>
        <dbReference type="ARBA" id="ARBA00023136"/>
    </source>
</evidence>
<feature type="domain" description="Histidine kinase" evidence="15">
    <location>
        <begin position="217"/>
        <end position="436"/>
    </location>
</feature>
<evidence type="ECO:0000313" key="16">
    <source>
        <dbReference type="EMBL" id="CUS34141.1"/>
    </source>
</evidence>
<dbReference type="InterPro" id="IPR036097">
    <property type="entry name" value="HisK_dim/P_sf"/>
</dbReference>
<evidence type="ECO:0000256" key="6">
    <source>
        <dbReference type="ARBA" id="ARBA00022679"/>
    </source>
</evidence>
<keyword evidence="13 14" id="KW-0472">Membrane</keyword>
<evidence type="ECO:0000256" key="12">
    <source>
        <dbReference type="ARBA" id="ARBA00023012"/>
    </source>
</evidence>
<comment type="subcellular location">
    <subcellularLocation>
        <location evidence="2">Cell membrane</location>
        <topology evidence="2">Multi-pass membrane protein</topology>
    </subcellularLocation>
</comment>
<evidence type="ECO:0000256" key="14">
    <source>
        <dbReference type="SAM" id="Phobius"/>
    </source>
</evidence>
<evidence type="ECO:0000256" key="8">
    <source>
        <dbReference type="ARBA" id="ARBA00022741"/>
    </source>
</evidence>
<dbReference type="STRING" id="1742972.COMA1_11544"/>
<dbReference type="FunFam" id="1.10.287.130:FF:000003">
    <property type="entry name" value="Histidine kinase"/>
    <property type="match status" value="1"/>
</dbReference>
<feature type="transmembrane region" description="Helical" evidence="14">
    <location>
        <begin position="167"/>
        <end position="187"/>
    </location>
</feature>
<evidence type="ECO:0000256" key="1">
    <source>
        <dbReference type="ARBA" id="ARBA00000085"/>
    </source>
</evidence>
<dbReference type="GO" id="GO:0000155">
    <property type="term" value="F:phosphorelay sensor kinase activity"/>
    <property type="evidence" value="ECO:0007669"/>
    <property type="project" value="InterPro"/>
</dbReference>
<dbReference type="PANTHER" id="PTHR45339">
    <property type="entry name" value="HYBRID SIGNAL TRANSDUCTION HISTIDINE KINASE J"/>
    <property type="match status" value="1"/>
</dbReference>
<dbReference type="PANTHER" id="PTHR45339:SF1">
    <property type="entry name" value="HYBRID SIGNAL TRANSDUCTION HISTIDINE KINASE J"/>
    <property type="match status" value="1"/>
</dbReference>
<dbReference type="InterPro" id="IPR005467">
    <property type="entry name" value="His_kinase_dom"/>
</dbReference>
<keyword evidence="8" id="KW-0547">Nucleotide-binding</keyword>
<evidence type="ECO:0000256" key="9">
    <source>
        <dbReference type="ARBA" id="ARBA00022777"/>
    </source>
</evidence>
<dbReference type="RefSeq" id="WP_090745942.1">
    <property type="nucleotide sequence ID" value="NZ_CZQA01000001.1"/>
</dbReference>
<keyword evidence="12" id="KW-0902">Two-component regulatory system</keyword>
<dbReference type="SUPFAM" id="SSF47384">
    <property type="entry name" value="Homodimeric domain of signal transducing histidine kinase"/>
    <property type="match status" value="1"/>
</dbReference>
<dbReference type="Pfam" id="PF00512">
    <property type="entry name" value="HisKA"/>
    <property type="match status" value="1"/>
</dbReference>
<feature type="transmembrane region" description="Helical" evidence="14">
    <location>
        <begin position="131"/>
        <end position="155"/>
    </location>
</feature>
<evidence type="ECO:0000259" key="15">
    <source>
        <dbReference type="PROSITE" id="PS50109"/>
    </source>
</evidence>
<dbReference type="Gene3D" id="1.10.287.130">
    <property type="match status" value="1"/>
</dbReference>
<dbReference type="AlphaFoldDB" id="A0A0S4LC10"/>
<organism evidence="16 17">
    <name type="scientific">Candidatus Nitrospira nitrosa</name>
    <dbReference type="NCBI Taxonomy" id="1742972"/>
    <lineage>
        <taxon>Bacteria</taxon>
        <taxon>Pseudomonadati</taxon>
        <taxon>Nitrospirota</taxon>
        <taxon>Nitrospiria</taxon>
        <taxon>Nitrospirales</taxon>
        <taxon>Nitrospiraceae</taxon>
        <taxon>Nitrospira</taxon>
    </lineage>
</organism>
<keyword evidence="6" id="KW-0808">Transferase</keyword>
<dbReference type="GO" id="GO:0005524">
    <property type="term" value="F:ATP binding"/>
    <property type="evidence" value="ECO:0007669"/>
    <property type="project" value="UniProtKB-KW"/>
</dbReference>
<dbReference type="SUPFAM" id="SSF55874">
    <property type="entry name" value="ATPase domain of HSP90 chaperone/DNA topoisomerase II/histidine kinase"/>
    <property type="match status" value="1"/>
</dbReference>
<keyword evidence="11 14" id="KW-1133">Transmembrane helix</keyword>
<evidence type="ECO:0000256" key="11">
    <source>
        <dbReference type="ARBA" id="ARBA00022989"/>
    </source>
</evidence>
<dbReference type="EMBL" id="CZQA01000001">
    <property type="protein sequence ID" value="CUS34141.1"/>
    <property type="molecule type" value="Genomic_DNA"/>
</dbReference>
<keyword evidence="17" id="KW-1185">Reference proteome</keyword>
<evidence type="ECO:0000256" key="5">
    <source>
        <dbReference type="ARBA" id="ARBA00022553"/>
    </source>
</evidence>
<keyword evidence="10" id="KW-0067">ATP-binding</keyword>
<dbReference type="Proteomes" id="UP000199032">
    <property type="component" value="Unassembled WGS sequence"/>
</dbReference>
<feature type="transmembrane region" description="Helical" evidence="14">
    <location>
        <begin position="60"/>
        <end position="79"/>
    </location>
</feature>